<keyword evidence="1" id="KW-0812">Transmembrane</keyword>
<dbReference type="Pfam" id="PF03616">
    <property type="entry name" value="Glt_symporter"/>
    <property type="match status" value="1"/>
</dbReference>
<name>A0ABS8ZYH6_9GAMM</name>
<feature type="transmembrane region" description="Helical" evidence="1">
    <location>
        <begin position="120"/>
        <end position="139"/>
    </location>
</feature>
<organism evidence="2 3">
    <name type="scientific">Billgrantia ethanolica</name>
    <dbReference type="NCBI Taxonomy" id="2733486"/>
    <lineage>
        <taxon>Bacteria</taxon>
        <taxon>Pseudomonadati</taxon>
        <taxon>Pseudomonadota</taxon>
        <taxon>Gammaproteobacteria</taxon>
        <taxon>Oceanospirillales</taxon>
        <taxon>Halomonadaceae</taxon>
        <taxon>Billgrantia</taxon>
    </lineage>
</organism>
<dbReference type="PANTHER" id="PTHR36178:SF1">
    <property type="entry name" value="SODIUM_GLUTAMATE SYMPORTER"/>
    <property type="match status" value="1"/>
</dbReference>
<reference evidence="2 3" key="1">
    <citation type="journal article" date="2021" name="Front. Microbiol.">
        <title>Aerobic Denitrification and Heterotrophic Sulfur Oxidation in the Genus Halomonas Revealed by Six Novel Species Characterizations and Genome-Based Analysis.</title>
        <authorList>
            <person name="Wang L."/>
            <person name="Shao Z."/>
        </authorList>
    </citation>
    <scope>NUCLEOTIDE SEQUENCE [LARGE SCALE GENOMIC DNA]</scope>
    <source>
        <strain evidence="2 3">MCCC 1A11081</strain>
    </source>
</reference>
<feature type="transmembrane region" description="Helical" evidence="1">
    <location>
        <begin position="454"/>
        <end position="475"/>
    </location>
</feature>
<dbReference type="EMBL" id="JABFTX010000001">
    <property type="protein sequence ID" value="MCE8001682.1"/>
    <property type="molecule type" value="Genomic_DNA"/>
</dbReference>
<accession>A0ABS8ZYH6</accession>
<dbReference type="InterPro" id="IPR004445">
    <property type="entry name" value="GltS"/>
</dbReference>
<feature type="transmembrane region" description="Helical" evidence="1">
    <location>
        <begin position="300"/>
        <end position="319"/>
    </location>
</feature>
<gene>
    <name evidence="2" type="ORF">HOP53_02405</name>
</gene>
<proteinExistence type="predicted"/>
<evidence type="ECO:0000256" key="1">
    <source>
        <dbReference type="SAM" id="Phobius"/>
    </source>
</evidence>
<keyword evidence="1" id="KW-1133">Transmembrane helix</keyword>
<feature type="transmembrane region" description="Helical" evidence="1">
    <location>
        <begin position="178"/>
        <end position="202"/>
    </location>
</feature>
<evidence type="ECO:0000313" key="3">
    <source>
        <dbReference type="Proteomes" id="UP001320168"/>
    </source>
</evidence>
<feature type="transmembrane region" description="Helical" evidence="1">
    <location>
        <begin position="428"/>
        <end position="448"/>
    </location>
</feature>
<feature type="transmembrane region" description="Helical" evidence="1">
    <location>
        <begin position="331"/>
        <end position="350"/>
    </location>
</feature>
<comment type="caution">
    <text evidence="2">The sequence shown here is derived from an EMBL/GenBank/DDBJ whole genome shotgun (WGS) entry which is preliminary data.</text>
</comment>
<dbReference type="Proteomes" id="UP001320168">
    <property type="component" value="Unassembled WGS sequence"/>
</dbReference>
<dbReference type="RefSeq" id="WP_234268526.1">
    <property type="nucleotide sequence ID" value="NZ_JABFTX010000001.1"/>
</dbReference>
<keyword evidence="3" id="KW-1185">Reference proteome</keyword>
<feature type="transmembrane region" description="Helical" evidence="1">
    <location>
        <begin position="78"/>
        <end position="99"/>
    </location>
</feature>
<feature type="transmembrane region" description="Helical" evidence="1">
    <location>
        <begin position="356"/>
        <end position="378"/>
    </location>
</feature>
<evidence type="ECO:0000313" key="2">
    <source>
        <dbReference type="EMBL" id="MCE8001682.1"/>
    </source>
</evidence>
<feature type="transmembrane region" description="Helical" evidence="1">
    <location>
        <begin position="256"/>
        <end position="280"/>
    </location>
</feature>
<keyword evidence="1" id="KW-0472">Membrane</keyword>
<dbReference type="PANTHER" id="PTHR36178">
    <property type="entry name" value="SLR0625 PROTEIN"/>
    <property type="match status" value="1"/>
</dbReference>
<protein>
    <submittedName>
        <fullName evidence="2">Sodium:glutamate symporter</fullName>
    </submittedName>
</protein>
<sequence length="487" mass="51996">MTMTVGELFIALVLISLVLLASNAIRNVSPWLRRLFLPSSVIGGAILLLLGPEVAGRVVTAPFEEAAGLFPEYVFESWAALPGLLINVVFAALFIGRPIPGLRTIWMRAGPQVVVGQTMAWGQYVVGLTLAILILAPVFGMNPMAGALIEIGFEGGHGTAAGMADTFAELGFEEGADLALGLATVGIVSGVLIGTLMINIAARRGVISLDKTRKTSEALDEAQAMSQGEENELPPTEEYSEFKKDLAQEEETADPLSLHIGLVGIAIAIGWLILTALQWIEQQTWARNDGLEILAHVPLFPIAMIGGVIVQLSVTRFGLEPHVSSRTMARIAGTALDFTIVAALATLSLTALGEHFIPFLLLALAGIGWSLFVLIVIAPRVIPENWFERGIGDFGQSMGVTVTGLLLMRMADPKNRSGAFESFGYKQLMFEPVVGGGLFTAASLPLIAQFGAPAILGLALVLTVAWLIFGLLYFGRMVPERGRGRWK</sequence>